<comment type="subcellular location">
    <subcellularLocation>
        <location evidence="1">Nucleus</location>
    </subcellularLocation>
</comment>
<keyword evidence="15" id="KW-1185">Reference proteome</keyword>
<keyword evidence="6" id="KW-0227">DNA damage</keyword>
<keyword evidence="9" id="KW-0234">DNA repair</keyword>
<keyword evidence="4 12" id="KW-0853">WD repeat</keyword>
<keyword evidence="8" id="KW-0238">DNA-binding</keyword>
<feature type="region of interest" description="Disordered" evidence="13">
    <location>
        <begin position="1"/>
        <end position="58"/>
    </location>
</feature>
<dbReference type="EMBL" id="CAJPEX010002319">
    <property type="protein sequence ID" value="CAG0920831.1"/>
    <property type="molecule type" value="Genomic_DNA"/>
</dbReference>
<dbReference type="InterPro" id="IPR019775">
    <property type="entry name" value="WD40_repeat_CS"/>
</dbReference>
<evidence type="ECO:0000256" key="4">
    <source>
        <dbReference type="ARBA" id="ARBA00022574"/>
    </source>
</evidence>
<name>A0A7R9BSY6_9CRUS</name>
<protein>
    <recommendedName>
        <fullName evidence="3">DNA damage-binding protein 2</fullName>
    </recommendedName>
    <alternativeName>
        <fullName evidence="11">Damage-specific DNA-binding protein 2</fullName>
    </alternativeName>
</protein>
<gene>
    <name evidence="14" type="ORF">NMOB1V02_LOCUS8337</name>
</gene>
<reference evidence="14" key="1">
    <citation type="submission" date="2020-11" db="EMBL/GenBank/DDBJ databases">
        <authorList>
            <person name="Tran Van P."/>
        </authorList>
    </citation>
    <scope>NUCLEOTIDE SEQUENCE</scope>
</reference>
<dbReference type="PANTHER" id="PTHR15169:SF0">
    <property type="entry name" value="DNA DAMAGE-BINDING PROTEIN 2"/>
    <property type="match status" value="1"/>
</dbReference>
<evidence type="ECO:0000256" key="12">
    <source>
        <dbReference type="PROSITE-ProRule" id="PRU00221"/>
    </source>
</evidence>
<feature type="compositionally biased region" description="Acidic residues" evidence="13">
    <location>
        <begin position="12"/>
        <end position="30"/>
    </location>
</feature>
<evidence type="ECO:0000256" key="3">
    <source>
        <dbReference type="ARBA" id="ARBA00014580"/>
    </source>
</evidence>
<organism evidence="14">
    <name type="scientific">Notodromas monacha</name>
    <dbReference type="NCBI Taxonomy" id="399045"/>
    <lineage>
        <taxon>Eukaryota</taxon>
        <taxon>Metazoa</taxon>
        <taxon>Ecdysozoa</taxon>
        <taxon>Arthropoda</taxon>
        <taxon>Crustacea</taxon>
        <taxon>Oligostraca</taxon>
        <taxon>Ostracoda</taxon>
        <taxon>Podocopa</taxon>
        <taxon>Podocopida</taxon>
        <taxon>Cypridocopina</taxon>
        <taxon>Cypridoidea</taxon>
        <taxon>Cyprididae</taxon>
        <taxon>Notodromas</taxon>
    </lineage>
</organism>
<evidence type="ECO:0000256" key="13">
    <source>
        <dbReference type="SAM" id="MobiDB-lite"/>
    </source>
</evidence>
<keyword evidence="10" id="KW-0539">Nucleus</keyword>
<evidence type="ECO:0000256" key="2">
    <source>
        <dbReference type="ARBA" id="ARBA00005434"/>
    </source>
</evidence>
<evidence type="ECO:0000256" key="10">
    <source>
        <dbReference type="ARBA" id="ARBA00023242"/>
    </source>
</evidence>
<dbReference type="EMBL" id="OA884356">
    <property type="protein sequence ID" value="CAD7280679.1"/>
    <property type="molecule type" value="Genomic_DNA"/>
</dbReference>
<dbReference type="OrthoDB" id="9890280at2759"/>
<evidence type="ECO:0000256" key="6">
    <source>
        <dbReference type="ARBA" id="ARBA00022763"/>
    </source>
</evidence>
<dbReference type="AlphaFoldDB" id="A0A7R9BSY6"/>
<evidence type="ECO:0000256" key="1">
    <source>
        <dbReference type="ARBA" id="ARBA00004123"/>
    </source>
</evidence>
<keyword evidence="7" id="KW-0833">Ubl conjugation pathway</keyword>
<evidence type="ECO:0000256" key="11">
    <source>
        <dbReference type="ARBA" id="ARBA00031670"/>
    </source>
</evidence>
<dbReference type="InterPro" id="IPR015943">
    <property type="entry name" value="WD40/YVTN_repeat-like_dom_sf"/>
</dbReference>
<dbReference type="GO" id="GO:0006281">
    <property type="term" value="P:DNA repair"/>
    <property type="evidence" value="ECO:0007669"/>
    <property type="project" value="UniProtKB-KW"/>
</dbReference>
<dbReference type="Pfam" id="PF00400">
    <property type="entry name" value="WD40"/>
    <property type="match status" value="1"/>
</dbReference>
<dbReference type="GO" id="GO:0005634">
    <property type="term" value="C:nucleus"/>
    <property type="evidence" value="ECO:0007669"/>
    <property type="project" value="UniProtKB-SubCell"/>
</dbReference>
<comment type="similarity">
    <text evidence="2">Belongs to the WD repeat DDB2/WDR76 family.</text>
</comment>
<accession>A0A7R9BSY6</accession>
<evidence type="ECO:0000313" key="14">
    <source>
        <dbReference type="EMBL" id="CAD7280679.1"/>
    </source>
</evidence>
<dbReference type="PANTHER" id="PTHR15169">
    <property type="entry name" value="DAMAGE-SPECIFIC DNA BINDING PROTEIN 2"/>
    <property type="match status" value="1"/>
</dbReference>
<dbReference type="SUPFAM" id="SSF50978">
    <property type="entry name" value="WD40 repeat-like"/>
    <property type="match status" value="1"/>
</dbReference>
<evidence type="ECO:0000256" key="8">
    <source>
        <dbReference type="ARBA" id="ARBA00023125"/>
    </source>
</evidence>
<feature type="repeat" description="WD" evidence="12">
    <location>
        <begin position="321"/>
        <end position="357"/>
    </location>
</feature>
<dbReference type="PROSITE" id="PS00678">
    <property type="entry name" value="WD_REPEATS_1"/>
    <property type="match status" value="1"/>
</dbReference>
<feature type="compositionally biased region" description="Basic residues" evidence="13">
    <location>
        <begin position="34"/>
        <end position="46"/>
    </location>
</feature>
<sequence length="422" mass="47284">MPGRVKRSAPEPESESELSDDFESESDEDEPNNKRARVSRGSKKKPNQQESEPTSVVVEGKVRHGIIFGKLKLTTSRTPNGCLQEAQRQRLLSLGNYLKFLDDPLANSDSQELHRHSIDFRHPPSSFLQACDRLRLGVLDKEWFRSHGKTDELLKTELDQIDAHRSTSSIMPNMRVTAIDWHPAAPRIAILGDKHGELIAWDALDQSKLNHRFAGCGAGDAIYGLKHDPGDLNGLTSLSMTTPPPQDLHFYAGGVSGTVTRLKLTNSGMHSTQTLYSTCDPHVVWITCLDVHRDGSFVWAGNNKGELIRLDHRAPREHSDYKLHKSKISCVETSLRNPWMLATGGLDSVVKIWDIRSMKDGGKPNSTLYTLQHDKALAGLSFSRMDGNRLLTTDQHSQLRVYSADSFGLERIIPHPHRTFQH</sequence>
<dbReference type="InterPro" id="IPR036322">
    <property type="entry name" value="WD40_repeat_dom_sf"/>
</dbReference>
<dbReference type="GO" id="GO:0009411">
    <property type="term" value="P:response to UV"/>
    <property type="evidence" value="ECO:0007669"/>
    <property type="project" value="TreeGrafter"/>
</dbReference>
<evidence type="ECO:0000256" key="7">
    <source>
        <dbReference type="ARBA" id="ARBA00022786"/>
    </source>
</evidence>
<evidence type="ECO:0000313" key="15">
    <source>
        <dbReference type="Proteomes" id="UP000678499"/>
    </source>
</evidence>
<keyword evidence="5" id="KW-0677">Repeat</keyword>
<evidence type="ECO:0000256" key="5">
    <source>
        <dbReference type="ARBA" id="ARBA00022737"/>
    </source>
</evidence>
<evidence type="ECO:0000256" key="9">
    <source>
        <dbReference type="ARBA" id="ARBA00023204"/>
    </source>
</evidence>
<dbReference type="PROSITE" id="PS50082">
    <property type="entry name" value="WD_REPEATS_2"/>
    <property type="match status" value="1"/>
</dbReference>
<dbReference type="Proteomes" id="UP000678499">
    <property type="component" value="Unassembled WGS sequence"/>
</dbReference>
<dbReference type="SMART" id="SM00320">
    <property type="entry name" value="WD40"/>
    <property type="match status" value="4"/>
</dbReference>
<proteinExistence type="inferred from homology"/>
<dbReference type="GO" id="GO:0080008">
    <property type="term" value="C:Cul4-RING E3 ubiquitin ligase complex"/>
    <property type="evidence" value="ECO:0007669"/>
    <property type="project" value="InterPro"/>
</dbReference>
<dbReference type="GO" id="GO:0003684">
    <property type="term" value="F:damaged DNA binding"/>
    <property type="evidence" value="ECO:0007669"/>
    <property type="project" value="InterPro"/>
</dbReference>
<dbReference type="InterPro" id="IPR033312">
    <property type="entry name" value="DDB2"/>
</dbReference>
<feature type="non-terminal residue" evidence="14">
    <location>
        <position position="1"/>
    </location>
</feature>
<dbReference type="Gene3D" id="2.130.10.10">
    <property type="entry name" value="YVTN repeat-like/Quinoprotein amine dehydrogenase"/>
    <property type="match status" value="1"/>
</dbReference>
<dbReference type="InterPro" id="IPR001680">
    <property type="entry name" value="WD40_rpt"/>
</dbReference>